<dbReference type="Proteomes" id="UP000315295">
    <property type="component" value="Unassembled WGS sequence"/>
</dbReference>
<dbReference type="InterPro" id="IPR003441">
    <property type="entry name" value="NAC-dom"/>
</dbReference>
<organism evidence="6 7">
    <name type="scientific">Malus baccata</name>
    <name type="common">Siberian crab apple</name>
    <name type="synonym">Pyrus baccata</name>
    <dbReference type="NCBI Taxonomy" id="106549"/>
    <lineage>
        <taxon>Eukaryota</taxon>
        <taxon>Viridiplantae</taxon>
        <taxon>Streptophyta</taxon>
        <taxon>Embryophyta</taxon>
        <taxon>Tracheophyta</taxon>
        <taxon>Spermatophyta</taxon>
        <taxon>Magnoliopsida</taxon>
        <taxon>eudicotyledons</taxon>
        <taxon>Gunneridae</taxon>
        <taxon>Pentapetalae</taxon>
        <taxon>rosids</taxon>
        <taxon>fabids</taxon>
        <taxon>Rosales</taxon>
        <taxon>Rosaceae</taxon>
        <taxon>Amygdaloideae</taxon>
        <taxon>Maleae</taxon>
        <taxon>Malus</taxon>
    </lineage>
</organism>
<gene>
    <name evidence="6" type="ORF">C1H46_014348</name>
</gene>
<dbReference type="STRING" id="106549.A0A540MMV1"/>
<dbReference type="GO" id="GO:0006355">
    <property type="term" value="P:regulation of DNA-templated transcription"/>
    <property type="evidence" value="ECO:0007669"/>
    <property type="project" value="InterPro"/>
</dbReference>
<dbReference type="SUPFAM" id="SSF101941">
    <property type="entry name" value="NAC domain"/>
    <property type="match status" value="1"/>
</dbReference>
<evidence type="ECO:0000256" key="1">
    <source>
        <dbReference type="ARBA" id="ARBA00023015"/>
    </source>
</evidence>
<dbReference type="PANTHER" id="PTHR31744">
    <property type="entry name" value="PROTEIN CUP-SHAPED COTYLEDON 2-RELATED"/>
    <property type="match status" value="1"/>
</dbReference>
<dbReference type="PANTHER" id="PTHR31744:SF210">
    <property type="entry name" value="NAC DOMAIN-CONTAINING PROTEIN 86-LIKE"/>
    <property type="match status" value="1"/>
</dbReference>
<keyword evidence="7" id="KW-1185">Reference proteome</keyword>
<dbReference type="InterPro" id="IPR036093">
    <property type="entry name" value="NAC_dom_sf"/>
</dbReference>
<evidence type="ECO:0000256" key="3">
    <source>
        <dbReference type="ARBA" id="ARBA00023163"/>
    </source>
</evidence>
<keyword evidence="2" id="KW-0238">DNA-binding</keyword>
<dbReference type="Gene3D" id="2.170.150.80">
    <property type="entry name" value="NAC domain"/>
    <property type="match status" value="1"/>
</dbReference>
<dbReference type="AlphaFoldDB" id="A0A540MMV1"/>
<evidence type="ECO:0000259" key="5">
    <source>
        <dbReference type="PROSITE" id="PS51005"/>
    </source>
</evidence>
<reference evidence="6 7" key="1">
    <citation type="journal article" date="2019" name="G3 (Bethesda)">
        <title>Sequencing of a Wild Apple (Malus baccata) Genome Unravels the Differences Between Cultivated and Wild Apple Species Regarding Disease Resistance and Cold Tolerance.</title>
        <authorList>
            <person name="Chen X."/>
        </authorList>
    </citation>
    <scope>NUCLEOTIDE SEQUENCE [LARGE SCALE GENOMIC DNA]</scope>
    <source>
        <strain evidence="7">cv. Shandingzi</strain>
        <tissue evidence="6">Leaves</tissue>
    </source>
</reference>
<evidence type="ECO:0000313" key="7">
    <source>
        <dbReference type="Proteomes" id="UP000315295"/>
    </source>
</evidence>
<dbReference type="Pfam" id="PF02365">
    <property type="entry name" value="NAM"/>
    <property type="match status" value="1"/>
</dbReference>
<comment type="caution">
    <text evidence="6">The sequence shown here is derived from an EMBL/GenBank/DDBJ whole genome shotgun (WGS) entry which is preliminary data.</text>
</comment>
<evidence type="ECO:0000256" key="2">
    <source>
        <dbReference type="ARBA" id="ARBA00023125"/>
    </source>
</evidence>
<evidence type="ECO:0000313" key="6">
    <source>
        <dbReference type="EMBL" id="TQE00095.1"/>
    </source>
</evidence>
<accession>A0A540MMV1</accession>
<keyword evidence="1" id="KW-0805">Transcription regulation</keyword>
<evidence type="ECO:0000256" key="4">
    <source>
        <dbReference type="ARBA" id="ARBA00023242"/>
    </source>
</evidence>
<keyword evidence="4" id="KW-0539">Nucleus</keyword>
<dbReference type="EMBL" id="VIEB01000223">
    <property type="protein sequence ID" value="TQE00095.1"/>
    <property type="molecule type" value="Genomic_DNA"/>
</dbReference>
<feature type="domain" description="NAC" evidence="5">
    <location>
        <begin position="19"/>
        <end position="170"/>
    </location>
</feature>
<dbReference type="PROSITE" id="PS51005">
    <property type="entry name" value="NAC"/>
    <property type="match status" value="1"/>
</dbReference>
<protein>
    <recommendedName>
        <fullName evidence="5">NAC domain-containing protein</fullName>
    </recommendedName>
</protein>
<proteinExistence type="predicted"/>
<keyword evidence="3" id="KW-0804">Transcription</keyword>
<dbReference type="GO" id="GO:0003677">
    <property type="term" value="F:DNA binding"/>
    <property type="evidence" value="ECO:0007669"/>
    <property type="project" value="UniProtKB-KW"/>
</dbReference>
<name>A0A540MMV1_MALBA</name>
<sequence length="179" mass="20733">MSSSVAPEEGDAVRVNVSRLPGFGFSPTDELLVSYYLKNKIEGTDSHFRHVIPEIDVCKYEPCDIPAFFPEVHGKEWFFFSRLDYKYNGTRCNRATGQGFYKITGMDRKIRAEESKAVIGKKRILTFYEGRLPKSKKTNWVVHEYNLTETKVSSKPTKQMNFVLWRLKNMSASYKKPKV</sequence>